<evidence type="ECO:0000259" key="11">
    <source>
        <dbReference type="PROSITE" id="PS50067"/>
    </source>
</evidence>
<dbReference type="GO" id="GO:0008017">
    <property type="term" value="F:microtubule binding"/>
    <property type="evidence" value="ECO:0007669"/>
    <property type="project" value="InterPro"/>
</dbReference>
<feature type="compositionally biased region" description="Gly residues" evidence="10">
    <location>
        <begin position="2116"/>
        <end position="2132"/>
    </location>
</feature>
<feature type="region of interest" description="Disordered" evidence="10">
    <location>
        <begin position="73"/>
        <end position="193"/>
    </location>
</feature>
<proteinExistence type="inferred from homology"/>
<keyword evidence="3" id="KW-0597">Phosphoprotein</keyword>
<feature type="compositionally biased region" description="Basic residues" evidence="10">
    <location>
        <begin position="964"/>
        <end position="973"/>
    </location>
</feature>
<feature type="compositionally biased region" description="Low complexity" evidence="10">
    <location>
        <begin position="127"/>
        <end position="160"/>
    </location>
</feature>
<evidence type="ECO:0000256" key="1">
    <source>
        <dbReference type="ARBA" id="ARBA00004245"/>
    </source>
</evidence>
<feature type="compositionally biased region" description="Polar residues" evidence="10">
    <location>
        <begin position="403"/>
        <end position="416"/>
    </location>
</feature>
<feature type="region of interest" description="Disordered" evidence="10">
    <location>
        <begin position="1521"/>
        <end position="1585"/>
    </location>
</feature>
<dbReference type="EMBL" id="JAGTTL010000023">
    <property type="protein sequence ID" value="KAK6304222.1"/>
    <property type="molecule type" value="Genomic_DNA"/>
</dbReference>
<dbReference type="PROSITE" id="PS50067">
    <property type="entry name" value="KINESIN_MOTOR_2"/>
    <property type="match status" value="1"/>
</dbReference>
<feature type="region of interest" description="Disordered" evidence="10">
    <location>
        <begin position="1836"/>
        <end position="1899"/>
    </location>
</feature>
<feature type="compositionally biased region" description="Polar residues" evidence="10">
    <location>
        <begin position="1734"/>
        <end position="1746"/>
    </location>
</feature>
<comment type="subcellular location">
    <subcellularLocation>
        <location evidence="1">Cytoplasm</location>
        <location evidence="1">Cytoskeleton</location>
    </subcellularLocation>
</comment>
<evidence type="ECO:0000256" key="9">
    <source>
        <dbReference type="PROSITE-ProRule" id="PRU00283"/>
    </source>
</evidence>
<feature type="compositionally biased region" description="Polar residues" evidence="10">
    <location>
        <begin position="1210"/>
        <end position="1229"/>
    </location>
</feature>
<evidence type="ECO:0000313" key="12">
    <source>
        <dbReference type="EMBL" id="KAK6304222.1"/>
    </source>
</evidence>
<name>A0AAN8QWP9_9TELE</name>
<protein>
    <recommendedName>
        <fullName evidence="11">Kinesin motor domain-containing protein</fullName>
    </recommendedName>
</protein>
<feature type="compositionally biased region" description="Polar residues" evidence="10">
    <location>
        <begin position="94"/>
        <end position="106"/>
    </location>
</feature>
<feature type="region of interest" description="Disordered" evidence="10">
    <location>
        <begin position="2217"/>
        <end position="2273"/>
    </location>
</feature>
<dbReference type="Proteomes" id="UP001356427">
    <property type="component" value="Unassembled WGS sequence"/>
</dbReference>
<gene>
    <name evidence="12" type="ORF">J4Q44_G00248080</name>
</gene>
<feature type="region of interest" description="Disordered" evidence="10">
    <location>
        <begin position="277"/>
        <end position="301"/>
    </location>
</feature>
<dbReference type="Pfam" id="PF23081">
    <property type="entry name" value="HTH_KIF26A_B_1st"/>
    <property type="match status" value="1"/>
</dbReference>
<feature type="compositionally biased region" description="Low complexity" evidence="10">
    <location>
        <begin position="421"/>
        <end position="431"/>
    </location>
</feature>
<feature type="compositionally biased region" description="Low complexity" evidence="10">
    <location>
        <begin position="327"/>
        <end position="346"/>
    </location>
</feature>
<feature type="compositionally biased region" description="Low complexity" evidence="10">
    <location>
        <begin position="1049"/>
        <end position="1090"/>
    </location>
</feature>
<feature type="region of interest" description="Disordered" evidence="10">
    <location>
        <begin position="1049"/>
        <end position="1092"/>
    </location>
</feature>
<dbReference type="SUPFAM" id="SSF52540">
    <property type="entry name" value="P-loop containing nucleoside triphosphate hydrolases"/>
    <property type="match status" value="1"/>
</dbReference>
<dbReference type="PANTHER" id="PTHR21608">
    <property type="entry name" value="KINESIN-LIKE PROTEIN CG14535"/>
    <property type="match status" value="1"/>
</dbReference>
<evidence type="ECO:0000313" key="13">
    <source>
        <dbReference type="Proteomes" id="UP001356427"/>
    </source>
</evidence>
<dbReference type="SMART" id="SM00129">
    <property type="entry name" value="KISc"/>
    <property type="match status" value="1"/>
</dbReference>
<dbReference type="Pfam" id="PF00225">
    <property type="entry name" value="Kinesin"/>
    <property type="match status" value="1"/>
</dbReference>
<feature type="compositionally biased region" description="Low complexity" evidence="10">
    <location>
        <begin position="2022"/>
        <end position="2038"/>
    </location>
</feature>
<feature type="compositionally biased region" description="Basic residues" evidence="10">
    <location>
        <begin position="2246"/>
        <end position="2265"/>
    </location>
</feature>
<feature type="compositionally biased region" description="Low complexity" evidence="10">
    <location>
        <begin position="1310"/>
        <end position="1331"/>
    </location>
</feature>
<feature type="domain" description="Kinesin motor" evidence="11">
    <location>
        <begin position="577"/>
        <end position="936"/>
    </location>
</feature>
<feature type="compositionally biased region" description="Polar residues" evidence="10">
    <location>
        <begin position="2223"/>
        <end position="2232"/>
    </location>
</feature>
<feature type="region of interest" description="Disordered" evidence="10">
    <location>
        <begin position="1210"/>
        <end position="1283"/>
    </location>
</feature>
<feature type="compositionally biased region" description="Basic and acidic residues" evidence="10">
    <location>
        <begin position="1574"/>
        <end position="1585"/>
    </location>
</feature>
<feature type="compositionally biased region" description="Polar residues" evidence="10">
    <location>
        <begin position="614"/>
        <end position="624"/>
    </location>
</feature>
<dbReference type="InterPro" id="IPR057090">
    <property type="entry name" value="HTH_KIF26A_B_1st"/>
</dbReference>
<dbReference type="FunFam" id="3.40.850.10:FF:000015">
    <property type="entry name" value="Kinesin family member 26A"/>
    <property type="match status" value="1"/>
</dbReference>
<keyword evidence="8" id="KW-0206">Cytoskeleton</keyword>
<keyword evidence="5 9" id="KW-0547">Nucleotide-binding</keyword>
<evidence type="ECO:0000256" key="3">
    <source>
        <dbReference type="ARBA" id="ARBA00022553"/>
    </source>
</evidence>
<dbReference type="GO" id="GO:0048731">
    <property type="term" value="P:system development"/>
    <property type="evidence" value="ECO:0007669"/>
    <property type="project" value="UniProtKB-ARBA"/>
</dbReference>
<feature type="region of interest" description="Disordered" evidence="10">
    <location>
        <begin position="317"/>
        <end position="432"/>
    </location>
</feature>
<dbReference type="InterPro" id="IPR027640">
    <property type="entry name" value="Kinesin-like_fam"/>
</dbReference>
<keyword evidence="4" id="KW-0493">Microtubule</keyword>
<dbReference type="GO" id="GO:0005874">
    <property type="term" value="C:microtubule"/>
    <property type="evidence" value="ECO:0007669"/>
    <property type="project" value="UniProtKB-KW"/>
</dbReference>
<dbReference type="PANTHER" id="PTHR21608:SF8">
    <property type="entry name" value="KINESIN-LIKE PROTEIN KIF26B"/>
    <property type="match status" value="1"/>
</dbReference>
<organism evidence="12 13">
    <name type="scientific">Coregonus suidteri</name>
    <dbReference type="NCBI Taxonomy" id="861788"/>
    <lineage>
        <taxon>Eukaryota</taxon>
        <taxon>Metazoa</taxon>
        <taxon>Chordata</taxon>
        <taxon>Craniata</taxon>
        <taxon>Vertebrata</taxon>
        <taxon>Euteleostomi</taxon>
        <taxon>Actinopterygii</taxon>
        <taxon>Neopterygii</taxon>
        <taxon>Teleostei</taxon>
        <taxon>Protacanthopterygii</taxon>
        <taxon>Salmoniformes</taxon>
        <taxon>Salmonidae</taxon>
        <taxon>Coregoninae</taxon>
        <taxon>Coregonus</taxon>
    </lineage>
</organism>
<sequence length="2425" mass="257265">MSTEPPAVCRRTDSQRNNTAVPLLCFGLWWAIALQTRRPHCLNAKPVRQRQNSLFYRPACCTSPLPERETRLMTSLSGTKERSVTSRIRKYGMTDTSPTKSASFSPETWYRKAYEESRTGSRPAPEGAGSMPSSTGTPSPGSGTSSPGSFSGSPGTISPGIGTGSPGSLGDSPGFGTGSPGSGSGSSPGSERERRIWCENCNARLAELKRQALKLLIPGPYSSKDPSFSLLLHDKLQVPNSSGRAWNERDSRCDVCSTHLTQLKQEAVHMVLTMDQWDLSPSSPPTLPSRGGPPQGPTAPWDWAYLPSAAAAYPHPCPNPHHPTVPPTSSTASFSSLSHAASNPSPGAASVRQTSTHAASSAPAPASSSPVPSPVHQGGYSRQGSKPSSLGVGLGVERRNGSPAHSSKATGVQSAQPPHSPGNNGNSSGSGAVLSTAALQAHQYMSRTNGGGVTLYPYQISQMISDGCREGLTEAVLNRYNADRPAPSSSQAPPTLQVTTAAPTTTSAAASFFARAAQKLNLSSKKKKQRPVPPPVVCDPPLFPTNFSGTLQTAPPPAPPCLLRAASKIKDTPGLGKVKVMVRVCPVMSSDAAESSSFLKVDTRKKQVTIMDPSANQTQGNTPQKRGGANQAPPKMFAFDAAFPHDASQAEVCAGTVAEVIQSVVNGADGCVFCFGHSKLGKSYTMIGGDESMQTLGIIPCAISWLFKLINERKEKTGARFSVRVSAVEVWGKEENLKDLLSEVATGSLQDGQSPGVYLCEDPICGMQLQNQSELRAPTPEKAAFFLDAAIAARYSSRADADPEEHLNSHMLFTLHIYQYRMEKTGKGGMSGGRSRLHLIDLGSCVKVLGGEKGRDSSSTAAGLCLSLSALGNVILALVNGSKHIPYKDSKLTMLLRESLGNMNCRTTMIAHISSSPSNFSDTLSTIQIASRVLRMKKKKTKVSMQYTSSSSGGESSCEEGRMRRPTHLRPFHSRSSADSNLPLLHLSSDPDDYSSSEQSCDTVIYVGPNGGAISDRELTDNEGPPEFVPIIPALLKSKAESGILPTTPTLQQQQQQQTVLSQPQPQPAPTQTHTQPSALPTQSLTTLTQPPLPLLQPLGQPLPPVPEEGAECLKCNTFAELQERLECIDGSEEVAKFPFEEVLVNRGSKSDTLVPPGSETGPKGGMEVGVELEVEVSRRLSNDQQLQEIREVVEEAELAQTMIESLSLTGSRSVTGSSGAGHTNTNPLQRAKSASLHDSRESLSAGSSSDGKPRPLGSPRLGIASLTKTSDYRPPSSPSQRCKVYTQKGVMPGTPPLSCQSLSTADSLAADSGRSSTESLLQLESLSRTSPMRMSPQILKRTYSSSASLGSAETLCDDNVPQIPLDGRRDVPAPGLAPSPSSTPAPAAPRSQGEDELVFTLGCEEGLEVRGLLESGGRPTSIISFTSDCSVTALASGSRPVSIISSISEDLDCYGNNTTVIATTTELVTMTSASVAGVIAMAEVSMAKLRMEREAMAALPSRRSSISSWLSELSAGSDGDQSLHSFSQSHGHGEALAEPDPTQVPLSGAEEQDEVSLGSGGRKTPDSEVVFCGDEKGTENEKSTLNKERLKRMPPSLGKTTITLSNIQTLGASSNFIPFKTNITAHPCVAVKPMVIQEPTILSSPTKTHLLSKDPAKPAPALVLAAMSSELSFDDPWMKRDGGDVRPKELVCEVKPEKRVVEQPVKTDPAKTQAWPQGDRASRVDSGYGGDRCSSSSGETVSSPDSCKRVVDGCEMVLVSSGECLMTPIYSADILHTASLPRGWHRINRHDGLDEDSLRFDANGRGARGEYQGLGVTTSTPCSPRATLDRRGLSGRQGLFSRQKGIPPLPPVRKSSLDQKNRAGGPLSPLHAPSHGLSFLGSTPEDLGGLGGGGGKQKGYNVESSRLFNAKLEQLANRTNSLGRSHGGHSSHGPHYDCLSLERGESLSSLGCKGAAGGGRGDCNMPRTGRSVIRGGSVSSSSSNGNGSGNSPGSVPQSPKSSQSKISAVSKLLMASPKTRSMSASSTKTLSFSTKSLPQSVNRSSSLPPNGKTQPQPQPQPQPQGQTSSQALGQNKEPSSGSWSTQSLSRSRGGGLAVKLPPRAVNGRISELLQGNGGSRSTGHNRGGGSEAGEERGAGGGGGGGGGGGAQGEERPVVVHTLPSPYSKITAPRRPHRCSSGHASDNSSVLSGELPPAMGKTALFYHSGASSGYESMLRDSEATGSTSSAQDSLSEHSSATSSSRRSLKNNKKRNNNTGTQRRRLIPSLTLESSSPIRKPAISSSVRWVDGPLSPAPRGTTEPFEIKVYKIDDVERLQRRREKGNKEVVYFSAKLKTLEHRQHRISEIRAKYDWLKKELEQTKQHLMLEPEKWTTEFDLQQTFEVDSLEYLEALEVVTDRLETRVNFCKAHLMMVTCFDVTCCRR</sequence>
<reference evidence="12 13" key="1">
    <citation type="submission" date="2021-04" db="EMBL/GenBank/DDBJ databases">
        <authorList>
            <person name="De Guttry C."/>
            <person name="Zahm M."/>
            <person name="Klopp C."/>
            <person name="Cabau C."/>
            <person name="Louis A."/>
            <person name="Berthelot C."/>
            <person name="Parey E."/>
            <person name="Roest Crollius H."/>
            <person name="Montfort J."/>
            <person name="Robinson-Rechavi M."/>
            <person name="Bucao C."/>
            <person name="Bouchez O."/>
            <person name="Gislard M."/>
            <person name="Lluch J."/>
            <person name="Milhes M."/>
            <person name="Lampietro C."/>
            <person name="Lopez Roques C."/>
            <person name="Donnadieu C."/>
            <person name="Braasch I."/>
            <person name="Desvignes T."/>
            <person name="Postlethwait J."/>
            <person name="Bobe J."/>
            <person name="Wedekind C."/>
            <person name="Guiguen Y."/>
        </authorList>
    </citation>
    <scope>NUCLEOTIDE SEQUENCE [LARGE SCALE GENOMIC DNA]</scope>
    <source>
        <strain evidence="12">Cs_M1</strain>
        <tissue evidence="12">Blood</tissue>
    </source>
</reference>
<evidence type="ECO:0000256" key="2">
    <source>
        <dbReference type="ARBA" id="ARBA00022490"/>
    </source>
</evidence>
<keyword evidence="13" id="KW-1185">Reference proteome</keyword>
<evidence type="ECO:0000256" key="6">
    <source>
        <dbReference type="ARBA" id="ARBA00022840"/>
    </source>
</evidence>
<feature type="binding site" evidence="9">
    <location>
        <begin position="676"/>
        <end position="683"/>
    </location>
    <ligand>
        <name>ATP</name>
        <dbReference type="ChEBI" id="CHEBI:30616"/>
    </ligand>
</feature>
<feature type="compositionally biased region" description="Gly residues" evidence="10">
    <location>
        <begin position="2139"/>
        <end position="2152"/>
    </location>
</feature>
<feature type="region of interest" description="Disordered" evidence="10">
    <location>
        <begin position="941"/>
        <end position="999"/>
    </location>
</feature>
<feature type="compositionally biased region" description="Gly residues" evidence="10">
    <location>
        <begin position="161"/>
        <end position="186"/>
    </location>
</feature>
<feature type="compositionally biased region" description="Polar residues" evidence="10">
    <location>
        <begin position="2072"/>
        <end position="2091"/>
    </location>
</feature>
<evidence type="ECO:0000256" key="4">
    <source>
        <dbReference type="ARBA" id="ARBA00022701"/>
    </source>
</evidence>
<comment type="similarity">
    <text evidence="9">Belongs to the TRAFAC class myosin-kinesin ATPase superfamily. Kinesin family.</text>
</comment>
<dbReference type="GO" id="GO:0007018">
    <property type="term" value="P:microtubule-based movement"/>
    <property type="evidence" value="ECO:0007669"/>
    <property type="project" value="InterPro"/>
</dbReference>
<feature type="compositionally biased region" description="Pro residues" evidence="10">
    <location>
        <begin position="317"/>
        <end position="326"/>
    </location>
</feature>
<feature type="compositionally biased region" description="Low complexity" evidence="10">
    <location>
        <begin position="358"/>
        <end position="370"/>
    </location>
</feature>
<dbReference type="CDD" id="cd00106">
    <property type="entry name" value="KISc"/>
    <property type="match status" value="1"/>
</dbReference>
<feature type="region of interest" description="Disordered" evidence="10">
    <location>
        <begin position="1702"/>
        <end position="1747"/>
    </location>
</feature>
<feature type="compositionally biased region" description="Basic and acidic residues" evidence="10">
    <location>
        <begin position="109"/>
        <end position="119"/>
    </location>
</feature>
<dbReference type="InterPro" id="IPR036961">
    <property type="entry name" value="Kinesin_motor_dom_sf"/>
</dbReference>
<keyword evidence="7 9" id="KW-0505">Motor protein</keyword>
<evidence type="ECO:0000256" key="10">
    <source>
        <dbReference type="SAM" id="MobiDB-lite"/>
    </source>
</evidence>
<evidence type="ECO:0000256" key="7">
    <source>
        <dbReference type="ARBA" id="ARBA00023175"/>
    </source>
</evidence>
<dbReference type="PRINTS" id="PR00380">
    <property type="entry name" value="KINESINHEAVY"/>
</dbReference>
<dbReference type="GO" id="GO:0005524">
    <property type="term" value="F:ATP binding"/>
    <property type="evidence" value="ECO:0007669"/>
    <property type="project" value="UniProtKB-UniRule"/>
</dbReference>
<evidence type="ECO:0000256" key="8">
    <source>
        <dbReference type="ARBA" id="ARBA00023212"/>
    </source>
</evidence>
<dbReference type="InterPro" id="IPR001752">
    <property type="entry name" value="Kinesin_motor_dom"/>
</dbReference>
<feature type="region of interest" description="Disordered" evidence="10">
    <location>
        <begin position="612"/>
        <end position="631"/>
    </location>
</feature>
<feature type="compositionally biased region" description="Low complexity" evidence="10">
    <location>
        <begin position="979"/>
        <end position="988"/>
    </location>
</feature>
<feature type="region of interest" description="Disordered" evidence="10">
    <location>
        <begin position="1310"/>
        <end position="1338"/>
    </location>
</feature>
<feature type="compositionally biased region" description="Polar residues" evidence="10">
    <location>
        <begin position="2039"/>
        <end position="2048"/>
    </location>
</feature>
<comment type="caution">
    <text evidence="12">The sequence shown here is derived from an EMBL/GenBank/DDBJ whole genome shotgun (WGS) entry which is preliminary data.</text>
</comment>
<feature type="compositionally biased region" description="Pro residues" evidence="10">
    <location>
        <begin position="1376"/>
        <end position="1388"/>
    </location>
</feature>
<feature type="compositionally biased region" description="Low complexity" evidence="10">
    <location>
        <begin position="2236"/>
        <end position="2245"/>
    </location>
</feature>
<evidence type="ECO:0000256" key="5">
    <source>
        <dbReference type="ARBA" id="ARBA00022741"/>
    </source>
</evidence>
<dbReference type="InterPro" id="IPR027417">
    <property type="entry name" value="P-loop_NTPase"/>
</dbReference>
<feature type="compositionally biased region" description="Polar residues" evidence="10">
    <location>
        <begin position="1521"/>
        <end position="1531"/>
    </location>
</feature>
<dbReference type="GO" id="GO:0003777">
    <property type="term" value="F:microtubule motor activity"/>
    <property type="evidence" value="ECO:0007669"/>
    <property type="project" value="InterPro"/>
</dbReference>
<feature type="region of interest" description="Disordered" evidence="10">
    <location>
        <begin position="1956"/>
        <end position="2195"/>
    </location>
</feature>
<keyword evidence="2" id="KW-0963">Cytoplasm</keyword>
<feature type="region of interest" description="Disordered" evidence="10">
    <location>
        <begin position="1355"/>
        <end position="1395"/>
    </location>
</feature>
<keyword evidence="6 9" id="KW-0067">ATP-binding</keyword>
<feature type="compositionally biased region" description="Low complexity" evidence="10">
    <location>
        <begin position="1968"/>
        <end position="2012"/>
    </location>
</feature>
<dbReference type="Gene3D" id="3.40.850.10">
    <property type="entry name" value="Kinesin motor domain"/>
    <property type="match status" value="1"/>
</dbReference>
<feature type="compositionally biased region" description="Polar residues" evidence="10">
    <location>
        <begin position="2182"/>
        <end position="2191"/>
    </location>
</feature>
<accession>A0AAN8QWP9</accession>
<feature type="compositionally biased region" description="Gly residues" evidence="10">
    <location>
        <begin position="1889"/>
        <end position="1898"/>
    </location>
</feature>